<feature type="transmembrane region" description="Helical" evidence="1">
    <location>
        <begin position="105"/>
        <end position="132"/>
    </location>
</feature>
<protein>
    <submittedName>
        <fullName evidence="2">Putative membrane protein YesL</fullName>
    </submittedName>
</protein>
<dbReference type="AlphaFoldDB" id="A0A2T6C9G3"/>
<evidence type="ECO:0000256" key="1">
    <source>
        <dbReference type="SAM" id="Phobius"/>
    </source>
</evidence>
<feature type="transmembrane region" description="Helical" evidence="1">
    <location>
        <begin position="25"/>
        <end position="55"/>
    </location>
</feature>
<proteinExistence type="predicted"/>
<feature type="transmembrane region" description="Helical" evidence="1">
    <location>
        <begin position="153"/>
        <end position="173"/>
    </location>
</feature>
<feature type="transmembrane region" description="Helical" evidence="1">
    <location>
        <begin position="179"/>
        <end position="197"/>
    </location>
</feature>
<dbReference type="RefSeq" id="WP_108021441.1">
    <property type="nucleotide sequence ID" value="NZ_QBKR01000001.1"/>
</dbReference>
<feature type="transmembrane region" description="Helical" evidence="1">
    <location>
        <begin position="76"/>
        <end position="93"/>
    </location>
</feature>
<evidence type="ECO:0000313" key="3">
    <source>
        <dbReference type="Proteomes" id="UP000244240"/>
    </source>
</evidence>
<keyword evidence="1" id="KW-0472">Membrane</keyword>
<evidence type="ECO:0000313" key="2">
    <source>
        <dbReference type="EMBL" id="PTX64957.1"/>
    </source>
</evidence>
<dbReference type="OrthoDB" id="2182676at2"/>
<name>A0A2T6C9G3_9BACL</name>
<dbReference type="Pfam" id="PF04854">
    <property type="entry name" value="DUF624"/>
    <property type="match status" value="1"/>
</dbReference>
<reference evidence="2 3" key="1">
    <citation type="submission" date="2018-04" db="EMBL/GenBank/DDBJ databases">
        <title>Genomic Encyclopedia of Archaeal and Bacterial Type Strains, Phase II (KMG-II): from individual species to whole genera.</title>
        <authorList>
            <person name="Goeker M."/>
        </authorList>
    </citation>
    <scope>NUCLEOTIDE SEQUENCE [LARGE SCALE GENOMIC DNA]</scope>
    <source>
        <strain evidence="2 3">DSM 45787</strain>
    </source>
</reference>
<accession>A0A2T6C9G3</accession>
<sequence length="203" mass="22831">MEFQGFLGPVYRICEWIMRLACVNLLWISFTFLGLGAFGIFPATLAMFTVVRGWLQGRDVPVFRTFWRTYRKRWSDANVLGYLLLAAGVLLYADFRLMLGMNHPFFHLLAFAVLGVGLLYTVVLLYAFPLFVHVPLTKWETFRHALFTGVSHPFRTLVMFAGVTVITLINLSFPGLLPFLSGSVVGLVLMALVLPTSPAPAEH</sequence>
<gene>
    <name evidence="2" type="ORF">C8P63_101179</name>
</gene>
<keyword evidence="3" id="KW-1185">Reference proteome</keyword>
<dbReference type="EMBL" id="QBKR01000001">
    <property type="protein sequence ID" value="PTX64957.1"/>
    <property type="molecule type" value="Genomic_DNA"/>
</dbReference>
<keyword evidence="1" id="KW-0812">Transmembrane</keyword>
<comment type="caution">
    <text evidence="2">The sequence shown here is derived from an EMBL/GenBank/DDBJ whole genome shotgun (WGS) entry which is preliminary data.</text>
</comment>
<organism evidence="2 3">
    <name type="scientific">Melghirimyces profundicolus</name>
    <dbReference type="NCBI Taxonomy" id="1242148"/>
    <lineage>
        <taxon>Bacteria</taxon>
        <taxon>Bacillati</taxon>
        <taxon>Bacillota</taxon>
        <taxon>Bacilli</taxon>
        <taxon>Bacillales</taxon>
        <taxon>Thermoactinomycetaceae</taxon>
        <taxon>Melghirimyces</taxon>
    </lineage>
</organism>
<keyword evidence="1" id="KW-1133">Transmembrane helix</keyword>
<dbReference type="InterPro" id="IPR006938">
    <property type="entry name" value="DUF624"/>
</dbReference>
<dbReference type="Proteomes" id="UP000244240">
    <property type="component" value="Unassembled WGS sequence"/>
</dbReference>